<feature type="transmembrane region" description="Helical" evidence="6">
    <location>
        <begin position="66"/>
        <end position="83"/>
    </location>
</feature>
<protein>
    <recommendedName>
        <fullName evidence="8">Sugar phosphate transporter domain-containing protein</fullName>
    </recommendedName>
</protein>
<dbReference type="EMBL" id="HBKN01021451">
    <property type="protein sequence ID" value="CAE2302678.1"/>
    <property type="molecule type" value="Transcribed_RNA"/>
</dbReference>
<accession>A0A7S4KQZ0</accession>
<feature type="region of interest" description="Disordered" evidence="5">
    <location>
        <begin position="316"/>
        <end position="340"/>
    </location>
</feature>
<reference evidence="7" key="1">
    <citation type="submission" date="2021-01" db="EMBL/GenBank/DDBJ databases">
        <authorList>
            <person name="Corre E."/>
            <person name="Pelletier E."/>
            <person name="Niang G."/>
            <person name="Scheremetjew M."/>
            <person name="Finn R."/>
            <person name="Kale V."/>
            <person name="Holt S."/>
            <person name="Cochrane G."/>
            <person name="Meng A."/>
            <person name="Brown T."/>
            <person name="Cohen L."/>
        </authorList>
    </citation>
    <scope>NUCLEOTIDE SEQUENCE</scope>
    <source>
        <strain evidence="7">CCMP 2712</strain>
    </source>
</reference>
<feature type="transmembrane region" description="Helical" evidence="6">
    <location>
        <begin position="6"/>
        <end position="25"/>
    </location>
</feature>
<evidence type="ECO:0000256" key="4">
    <source>
        <dbReference type="ARBA" id="ARBA00023136"/>
    </source>
</evidence>
<evidence type="ECO:0000256" key="5">
    <source>
        <dbReference type="SAM" id="MobiDB-lite"/>
    </source>
</evidence>
<dbReference type="Gene3D" id="1.10.3730.20">
    <property type="match status" value="1"/>
</dbReference>
<keyword evidence="3 6" id="KW-1133">Transmembrane helix</keyword>
<evidence type="ECO:0008006" key="8">
    <source>
        <dbReference type="Google" id="ProtNLM"/>
    </source>
</evidence>
<dbReference type="InterPro" id="IPR037185">
    <property type="entry name" value="EmrE-like"/>
</dbReference>
<evidence type="ECO:0000256" key="2">
    <source>
        <dbReference type="ARBA" id="ARBA00022692"/>
    </source>
</evidence>
<feature type="transmembrane region" description="Helical" evidence="6">
    <location>
        <begin position="183"/>
        <end position="202"/>
    </location>
</feature>
<organism evidence="7">
    <name type="scientific">Guillardia theta</name>
    <name type="common">Cryptophyte</name>
    <name type="synonym">Cryptomonas phi</name>
    <dbReference type="NCBI Taxonomy" id="55529"/>
    <lineage>
        <taxon>Eukaryota</taxon>
        <taxon>Cryptophyceae</taxon>
        <taxon>Pyrenomonadales</taxon>
        <taxon>Geminigeraceae</taxon>
        <taxon>Guillardia</taxon>
    </lineage>
</organism>
<feature type="transmembrane region" description="Helical" evidence="6">
    <location>
        <begin position="214"/>
        <end position="233"/>
    </location>
</feature>
<proteinExistence type="predicted"/>
<dbReference type="PANTHER" id="PTHR11132">
    <property type="entry name" value="SOLUTE CARRIER FAMILY 35"/>
    <property type="match status" value="1"/>
</dbReference>
<dbReference type="OMA" id="FAITWFN"/>
<feature type="transmembrane region" description="Helical" evidence="6">
    <location>
        <begin position="32"/>
        <end position="54"/>
    </location>
</feature>
<feature type="transmembrane region" description="Helical" evidence="6">
    <location>
        <begin position="150"/>
        <end position="171"/>
    </location>
</feature>
<keyword evidence="2 6" id="KW-0812">Transmembrane</keyword>
<keyword evidence="4 6" id="KW-0472">Membrane</keyword>
<dbReference type="GO" id="GO:0016020">
    <property type="term" value="C:membrane"/>
    <property type="evidence" value="ECO:0007669"/>
    <property type="project" value="UniProtKB-SubCell"/>
</dbReference>
<dbReference type="AlphaFoldDB" id="A0A7S4KQZ0"/>
<name>A0A7S4KQZ0_GUITH</name>
<evidence type="ECO:0000256" key="6">
    <source>
        <dbReference type="SAM" id="Phobius"/>
    </source>
</evidence>
<dbReference type="InterPro" id="IPR050186">
    <property type="entry name" value="TPT_transporter"/>
</dbReference>
<dbReference type="SUPFAM" id="SSF103481">
    <property type="entry name" value="Multidrug resistance efflux transporter EmrE"/>
    <property type="match status" value="1"/>
</dbReference>
<gene>
    <name evidence="7" type="ORF">GTHE00462_LOCUS16857</name>
</gene>
<feature type="transmembrane region" description="Helical" evidence="6">
    <location>
        <begin position="119"/>
        <end position="138"/>
    </location>
</feature>
<evidence type="ECO:0000313" key="7">
    <source>
        <dbReference type="EMBL" id="CAE2302678.1"/>
    </source>
</evidence>
<sequence>MNAITIIALYSICSSCMLVVNRICLSYIPAASYIACFQMAFTVLVILIGASMGLCEVQALSSDGRSYMAAYSVGFALSIYFTLRALETTNMETLIVFRSCNPLILVLCDYYFLNRDCPSVRAIFALMIIAGSASMYIVHDKQLKMDGWISYLYVGLNSLTLIFVMTIGKTVTDKCTLTTTGQVFYSNMFSVLPMLCLGWLTEEQVESKMIHTKSMVFLLISSIVGSSISYFGWRCRELVSATTYTVVGIMNKVFTEGLNCLFLNSTASQEGIFWLFVCILGGLFYEQAPKKATAEAEDPNGEAGEVKEALLQEEKEVSVEMQSMKEETKEETKQDSKENS</sequence>
<comment type="subcellular location">
    <subcellularLocation>
        <location evidence="1">Membrane</location>
        <topology evidence="1">Multi-pass membrane protein</topology>
    </subcellularLocation>
</comment>
<evidence type="ECO:0000256" key="1">
    <source>
        <dbReference type="ARBA" id="ARBA00004141"/>
    </source>
</evidence>
<evidence type="ECO:0000256" key="3">
    <source>
        <dbReference type="ARBA" id="ARBA00022989"/>
    </source>
</evidence>